<dbReference type="Gene3D" id="3.30.1950.10">
    <property type="entry name" value="wza like domain"/>
    <property type="match status" value="1"/>
</dbReference>
<comment type="caution">
    <text evidence="4">The sequence shown here is derived from an EMBL/GenBank/DDBJ whole genome shotgun (WGS) entry which is preliminary data.</text>
</comment>
<dbReference type="InterPro" id="IPR003715">
    <property type="entry name" value="Poly_export_N"/>
</dbReference>
<keyword evidence="1" id="KW-0732">Signal</keyword>
<keyword evidence="5" id="KW-1185">Reference proteome</keyword>
<evidence type="ECO:0000259" key="2">
    <source>
        <dbReference type="Pfam" id="PF02563"/>
    </source>
</evidence>
<evidence type="ECO:0000259" key="3">
    <source>
        <dbReference type="Pfam" id="PF10531"/>
    </source>
</evidence>
<dbReference type="InterPro" id="IPR049712">
    <property type="entry name" value="Poly_export"/>
</dbReference>
<dbReference type="PANTHER" id="PTHR33619">
    <property type="entry name" value="POLYSACCHARIDE EXPORT PROTEIN GFCE-RELATED"/>
    <property type="match status" value="1"/>
</dbReference>
<gene>
    <name evidence="4" type="ORF">FBZ90_101376</name>
</gene>
<dbReference type="OrthoDB" id="197007at2"/>
<dbReference type="Pfam" id="PF10531">
    <property type="entry name" value="SLBB"/>
    <property type="match status" value="1"/>
</dbReference>
<dbReference type="Proteomes" id="UP000315751">
    <property type="component" value="Unassembled WGS sequence"/>
</dbReference>
<protein>
    <submittedName>
        <fullName evidence="4">Polysaccharide export outer membrane protein</fullName>
    </submittedName>
</protein>
<evidence type="ECO:0000313" key="4">
    <source>
        <dbReference type="EMBL" id="TWB46041.1"/>
    </source>
</evidence>
<evidence type="ECO:0000313" key="5">
    <source>
        <dbReference type="Proteomes" id="UP000315751"/>
    </source>
</evidence>
<dbReference type="AlphaFoldDB" id="A0A560HJ90"/>
<evidence type="ECO:0000256" key="1">
    <source>
        <dbReference type="ARBA" id="ARBA00022729"/>
    </source>
</evidence>
<dbReference type="RefSeq" id="WP_145729328.1">
    <property type="nucleotide sequence ID" value="NZ_VITR01000001.1"/>
</dbReference>
<sequence length="235" mass="24569">MLPSSLISQYPHRLVPPLASQSASRLAVVTVMAAALVLPVMARAQNDAPPPAPNAAATSANVVANTDTTGRPGAPAPGGVAAADYQLGPGDRVRITVFGQQDLSGEYAVDGSGTLSFPLVGQVHAGSLTAAQLGKSLESSLSPNYIKNPHVSVEVLSYRPFYILGEVKTPGSYAYVSGMTVLNAVALAGGFTYRAREDDFRLQRTAKDGSKTQVDAEPTTPVQPGDVITVRERYF</sequence>
<reference evidence="4 5" key="1">
    <citation type="submission" date="2019-06" db="EMBL/GenBank/DDBJ databases">
        <title>Genomic Encyclopedia of Type Strains, Phase IV (KMG-V): Genome sequencing to study the core and pangenomes of soil and plant-associated prokaryotes.</title>
        <authorList>
            <person name="Whitman W."/>
        </authorList>
    </citation>
    <scope>NUCLEOTIDE SEQUENCE [LARGE SCALE GENOMIC DNA]</scope>
    <source>
        <strain evidence="4 5">BR 11622</strain>
    </source>
</reference>
<dbReference type="InterPro" id="IPR019554">
    <property type="entry name" value="Soluble_ligand-bd"/>
</dbReference>
<feature type="domain" description="Soluble ligand binding" evidence="3">
    <location>
        <begin position="161"/>
        <end position="215"/>
    </location>
</feature>
<dbReference type="PANTHER" id="PTHR33619:SF3">
    <property type="entry name" value="POLYSACCHARIDE EXPORT PROTEIN GFCE-RELATED"/>
    <property type="match status" value="1"/>
</dbReference>
<dbReference type="EMBL" id="VITR01000001">
    <property type="protein sequence ID" value="TWB46041.1"/>
    <property type="molecule type" value="Genomic_DNA"/>
</dbReference>
<proteinExistence type="predicted"/>
<feature type="domain" description="Polysaccharide export protein N-terminal" evidence="2">
    <location>
        <begin position="82"/>
        <end position="155"/>
    </location>
</feature>
<dbReference type="GO" id="GO:0015159">
    <property type="term" value="F:polysaccharide transmembrane transporter activity"/>
    <property type="evidence" value="ECO:0007669"/>
    <property type="project" value="InterPro"/>
</dbReference>
<name>A0A560HJ90_9PROT</name>
<accession>A0A560HJ90</accession>
<dbReference type="Pfam" id="PF02563">
    <property type="entry name" value="Poly_export"/>
    <property type="match status" value="1"/>
</dbReference>
<organism evidence="4 5">
    <name type="scientific">Nitrospirillum amazonense</name>
    <dbReference type="NCBI Taxonomy" id="28077"/>
    <lineage>
        <taxon>Bacteria</taxon>
        <taxon>Pseudomonadati</taxon>
        <taxon>Pseudomonadota</taxon>
        <taxon>Alphaproteobacteria</taxon>
        <taxon>Rhodospirillales</taxon>
        <taxon>Azospirillaceae</taxon>
        <taxon>Nitrospirillum</taxon>
    </lineage>
</organism>